<dbReference type="KEGG" id="tva:4749701"/>
<reference evidence="1" key="1">
    <citation type="submission" date="2006-10" db="EMBL/GenBank/DDBJ databases">
        <authorList>
            <person name="Amadeo P."/>
            <person name="Zhao Q."/>
            <person name="Wortman J."/>
            <person name="Fraser-Liggett C."/>
            <person name="Carlton J."/>
        </authorList>
    </citation>
    <scope>NUCLEOTIDE SEQUENCE</scope>
    <source>
        <strain evidence="1">G3</strain>
    </source>
</reference>
<evidence type="ECO:0000313" key="2">
    <source>
        <dbReference type="Proteomes" id="UP000001542"/>
    </source>
</evidence>
<dbReference type="RefSeq" id="XP_001304926.1">
    <property type="nucleotide sequence ID" value="XM_001304925.1"/>
</dbReference>
<proteinExistence type="predicted"/>
<dbReference type="AlphaFoldDB" id="A2FSX4"/>
<protein>
    <submittedName>
        <fullName evidence="1">Uncharacterized protein</fullName>
    </submittedName>
</protein>
<sequence length="94" mass="10916">MTLYMDSIWFQVDDSDEELEESGKYMGVFNQRPEQIAAWLPRPQTPFTIPHKFVPSAFMNKASIEERISRVDSEPEVISFKPHSQFRGTSVSVY</sequence>
<dbReference type="InParanoid" id="A2FSX4"/>
<evidence type="ECO:0000313" key="1">
    <source>
        <dbReference type="EMBL" id="EAX91996.1"/>
    </source>
</evidence>
<organism evidence="1 2">
    <name type="scientific">Trichomonas vaginalis (strain ATCC PRA-98 / G3)</name>
    <dbReference type="NCBI Taxonomy" id="412133"/>
    <lineage>
        <taxon>Eukaryota</taxon>
        <taxon>Metamonada</taxon>
        <taxon>Parabasalia</taxon>
        <taxon>Trichomonadida</taxon>
        <taxon>Trichomonadidae</taxon>
        <taxon>Trichomonas</taxon>
    </lineage>
</organism>
<reference evidence="1" key="2">
    <citation type="journal article" date="2007" name="Science">
        <title>Draft genome sequence of the sexually transmitted pathogen Trichomonas vaginalis.</title>
        <authorList>
            <person name="Carlton J.M."/>
            <person name="Hirt R.P."/>
            <person name="Silva J.C."/>
            <person name="Delcher A.L."/>
            <person name="Schatz M."/>
            <person name="Zhao Q."/>
            <person name="Wortman J.R."/>
            <person name="Bidwell S.L."/>
            <person name="Alsmark U.C.M."/>
            <person name="Besteiro S."/>
            <person name="Sicheritz-Ponten T."/>
            <person name="Noel C.J."/>
            <person name="Dacks J.B."/>
            <person name="Foster P.G."/>
            <person name="Simillion C."/>
            <person name="Van de Peer Y."/>
            <person name="Miranda-Saavedra D."/>
            <person name="Barton G.J."/>
            <person name="Westrop G.D."/>
            <person name="Mueller S."/>
            <person name="Dessi D."/>
            <person name="Fiori P.L."/>
            <person name="Ren Q."/>
            <person name="Paulsen I."/>
            <person name="Zhang H."/>
            <person name="Bastida-Corcuera F.D."/>
            <person name="Simoes-Barbosa A."/>
            <person name="Brown M.T."/>
            <person name="Hayes R.D."/>
            <person name="Mukherjee M."/>
            <person name="Okumura C.Y."/>
            <person name="Schneider R."/>
            <person name="Smith A.J."/>
            <person name="Vanacova S."/>
            <person name="Villalvazo M."/>
            <person name="Haas B.J."/>
            <person name="Pertea M."/>
            <person name="Feldblyum T.V."/>
            <person name="Utterback T.R."/>
            <person name="Shu C.L."/>
            <person name="Osoegawa K."/>
            <person name="de Jong P.J."/>
            <person name="Hrdy I."/>
            <person name="Horvathova L."/>
            <person name="Zubacova Z."/>
            <person name="Dolezal P."/>
            <person name="Malik S.B."/>
            <person name="Logsdon J.M. Jr."/>
            <person name="Henze K."/>
            <person name="Gupta A."/>
            <person name="Wang C.C."/>
            <person name="Dunne R.L."/>
            <person name="Upcroft J.A."/>
            <person name="Upcroft P."/>
            <person name="White O."/>
            <person name="Salzberg S.L."/>
            <person name="Tang P."/>
            <person name="Chiu C.-H."/>
            <person name="Lee Y.-S."/>
            <person name="Embley T.M."/>
            <person name="Coombs G.H."/>
            <person name="Mottram J.C."/>
            <person name="Tachezy J."/>
            <person name="Fraser-Liggett C.M."/>
            <person name="Johnson P.J."/>
        </authorList>
    </citation>
    <scope>NUCLEOTIDE SEQUENCE [LARGE SCALE GENOMIC DNA]</scope>
    <source>
        <strain evidence="1">G3</strain>
    </source>
</reference>
<dbReference type="VEuPathDB" id="TrichDB:TVAG_001660"/>
<gene>
    <name evidence="1" type="ORF">TVAG_001660</name>
</gene>
<keyword evidence="2" id="KW-1185">Reference proteome</keyword>
<name>A2FSX4_TRIV3</name>
<dbReference type="EMBL" id="DS113997">
    <property type="protein sequence ID" value="EAX91996.1"/>
    <property type="molecule type" value="Genomic_DNA"/>
</dbReference>
<dbReference type="VEuPathDB" id="TrichDB:TVAGG3_0315890"/>
<accession>A2FSX4</accession>
<dbReference type="Proteomes" id="UP000001542">
    <property type="component" value="Unassembled WGS sequence"/>
</dbReference>